<dbReference type="InterPro" id="IPR018247">
    <property type="entry name" value="EF_Hand_1_Ca_BS"/>
</dbReference>
<dbReference type="PROSITE" id="PS50222">
    <property type="entry name" value="EF_HAND_2"/>
    <property type="match status" value="1"/>
</dbReference>
<dbReference type="AlphaFoldDB" id="A0A8J2SJR9"/>
<feature type="domain" description="EF-hand" evidence="1">
    <location>
        <begin position="3"/>
        <end position="38"/>
    </location>
</feature>
<name>A0A8J2SJR9_9STRA</name>
<gene>
    <name evidence="2" type="ORF">PECAL_3P21030</name>
</gene>
<organism evidence="2 3">
    <name type="scientific">Pelagomonas calceolata</name>
    <dbReference type="NCBI Taxonomy" id="35677"/>
    <lineage>
        <taxon>Eukaryota</taxon>
        <taxon>Sar</taxon>
        <taxon>Stramenopiles</taxon>
        <taxon>Ochrophyta</taxon>
        <taxon>Pelagophyceae</taxon>
        <taxon>Pelagomonadales</taxon>
        <taxon>Pelagomonadaceae</taxon>
        <taxon>Pelagomonas</taxon>
    </lineage>
</organism>
<proteinExistence type="predicted"/>
<accession>A0A8J2SJR9</accession>
<evidence type="ECO:0000259" key="1">
    <source>
        <dbReference type="PROSITE" id="PS50222"/>
    </source>
</evidence>
<sequence>MGRGDAPTLEVVDEYDADGDGRVTREEYLAGFLRDGIDLTADYLLMRKIAWEKCEKLDDFELIKKGEDLLLEGNFLRTAITSGEHKQTWPLCVPRRDVSLPGCALNDKQKTRIYKQLAKEFATGTLKGTFKENFVKRQRDAVTQRSLRKKDSETVATLQSIREKDYTPFQIKTMRLDWLRRCELWLLRVKESKEEVVRKRQRGITDTRLKSVDDLLGDDGQYRVRGREAAKAEKGRNADGLCHYSLNPHLLRENALRAMYPNMKFRESGLRNSEKICFGKFYQSSVLNPKRYNRAYELERTSVSRAFNQSRRSNASQMESLRTTGNFWESVKRYNDPRGVSF</sequence>
<dbReference type="InterPro" id="IPR002048">
    <property type="entry name" value="EF_hand_dom"/>
</dbReference>
<evidence type="ECO:0000313" key="3">
    <source>
        <dbReference type="Proteomes" id="UP000789595"/>
    </source>
</evidence>
<dbReference type="EMBL" id="CAKKNE010000003">
    <property type="protein sequence ID" value="CAH0372126.1"/>
    <property type="molecule type" value="Genomic_DNA"/>
</dbReference>
<dbReference type="GO" id="GO:0005509">
    <property type="term" value="F:calcium ion binding"/>
    <property type="evidence" value="ECO:0007669"/>
    <property type="project" value="InterPro"/>
</dbReference>
<evidence type="ECO:0000313" key="2">
    <source>
        <dbReference type="EMBL" id="CAH0372126.1"/>
    </source>
</evidence>
<reference evidence="2" key="1">
    <citation type="submission" date="2021-11" db="EMBL/GenBank/DDBJ databases">
        <authorList>
            <consortium name="Genoscope - CEA"/>
            <person name="William W."/>
        </authorList>
    </citation>
    <scope>NUCLEOTIDE SEQUENCE</scope>
</reference>
<dbReference type="PROSITE" id="PS00018">
    <property type="entry name" value="EF_HAND_1"/>
    <property type="match status" value="1"/>
</dbReference>
<keyword evidence="3" id="KW-1185">Reference proteome</keyword>
<comment type="caution">
    <text evidence="2">The sequence shown here is derived from an EMBL/GenBank/DDBJ whole genome shotgun (WGS) entry which is preliminary data.</text>
</comment>
<protein>
    <recommendedName>
        <fullName evidence="1">EF-hand domain-containing protein</fullName>
    </recommendedName>
</protein>
<dbReference type="Proteomes" id="UP000789595">
    <property type="component" value="Unassembled WGS sequence"/>
</dbReference>